<accession>A0ABP3VTV5</accession>
<keyword evidence="3" id="KW-1185">Reference proteome</keyword>
<gene>
    <name evidence="2" type="ORF">GCM10009107_52890</name>
</gene>
<feature type="signal peptide" evidence="1">
    <location>
        <begin position="1"/>
        <end position="30"/>
    </location>
</feature>
<dbReference type="Gene3D" id="2.60.40.1120">
    <property type="entry name" value="Carboxypeptidase-like, regulatory domain"/>
    <property type="match status" value="1"/>
</dbReference>
<evidence type="ECO:0000256" key="1">
    <source>
        <dbReference type="SAM" id="SignalP"/>
    </source>
</evidence>
<feature type="chain" id="PRO_5045595576" description="Carboxypeptidase regulatory-like domain-containing protein" evidence="1">
    <location>
        <begin position="31"/>
        <end position="639"/>
    </location>
</feature>
<comment type="caution">
    <text evidence="2">The sequence shown here is derived from an EMBL/GenBank/DDBJ whole genome shotgun (WGS) entry which is preliminary data.</text>
</comment>
<dbReference type="Gene3D" id="2.60.120.380">
    <property type="match status" value="1"/>
</dbReference>
<protein>
    <recommendedName>
        <fullName evidence="4">Carboxypeptidase regulatory-like domain-containing protein</fullName>
    </recommendedName>
</protein>
<proteinExistence type="predicted"/>
<dbReference type="RefSeq" id="WP_170200921.1">
    <property type="nucleotide sequence ID" value="NZ_BAAAEW010000042.1"/>
</dbReference>
<reference evidence="3" key="1">
    <citation type="journal article" date="2019" name="Int. J. Syst. Evol. Microbiol.">
        <title>The Global Catalogue of Microorganisms (GCM) 10K type strain sequencing project: providing services to taxonomists for standard genome sequencing and annotation.</title>
        <authorList>
            <consortium name="The Broad Institute Genomics Platform"/>
            <consortium name="The Broad Institute Genome Sequencing Center for Infectious Disease"/>
            <person name="Wu L."/>
            <person name="Ma J."/>
        </authorList>
    </citation>
    <scope>NUCLEOTIDE SEQUENCE [LARGE SCALE GENOMIC DNA]</scope>
    <source>
        <strain evidence="3">JCM 15503</strain>
    </source>
</reference>
<keyword evidence="1" id="KW-0732">Signal</keyword>
<evidence type="ECO:0008006" key="4">
    <source>
        <dbReference type="Google" id="ProtNLM"/>
    </source>
</evidence>
<evidence type="ECO:0000313" key="2">
    <source>
        <dbReference type="EMBL" id="GAA0765600.1"/>
    </source>
</evidence>
<name>A0ABP3VTV5_9BURK</name>
<organism evidence="2 3">
    <name type="scientific">Ideonella azotifigens</name>
    <dbReference type="NCBI Taxonomy" id="513160"/>
    <lineage>
        <taxon>Bacteria</taxon>
        <taxon>Pseudomonadati</taxon>
        <taxon>Pseudomonadota</taxon>
        <taxon>Betaproteobacteria</taxon>
        <taxon>Burkholderiales</taxon>
        <taxon>Sphaerotilaceae</taxon>
        <taxon>Ideonella</taxon>
    </lineage>
</organism>
<sequence length="639" mass="67769">MLYFPFPRRLRPAGLAASLLMATASFAAHAASTETEPNNDCASAQLLGKLSNGADLTGQITEGDVDYFQFTGKPGKWMEVEVVRDSSTPGNDMMAGIVDNTCLVSAANNVTVMGMVPADGKLVFAAAGYGDWSFHGLPAEFGSYRMIAGAPRHAYLVGTVLDGSTGAAPAYFSALVTLLACTSSDPASCTQAVNSAYASDRDGSYYLPLGDLPTGSYMVKMSANGFHDPKYTKVMTLGPDAGLVTLNFKLKPPSLPVGFSDFSACTYIKAGSECEFSYQVKNTTSAPVAMDVWAHTVVSQTIGAIEAVELDAGKGGRQAKRIELQPGEKLKVKQALGVASMPSGIAGTTMLYAALADHPTELVGMFPGFDWRITETGTASPLWPQPHASLKRARRITLAKATAADSGAISGSIVDASGQPVSAHLTLRWCWDNADTVCAQSTLSTKSLANGRYSFKDAPTWPAGRYQVWVDDSAYDQAYSQAFAYDAVNSVKLAPVQTQPRSITIQDVTTCYGMPAEILVQYPVRLGDACTIGYSLTNHATAPMTVDAWIRVLSDRTGSVANSDSRFLQITAFSAGKKAGFVPQRVTLQPGETRVMSQPVNLADEPLYAGGGLAIWVSPADQPLKPAATWNQQIFAIVP</sequence>
<evidence type="ECO:0000313" key="3">
    <source>
        <dbReference type="Proteomes" id="UP001500279"/>
    </source>
</evidence>
<dbReference type="EMBL" id="BAAAEW010000042">
    <property type="protein sequence ID" value="GAA0765600.1"/>
    <property type="molecule type" value="Genomic_DNA"/>
</dbReference>
<dbReference type="Proteomes" id="UP001500279">
    <property type="component" value="Unassembled WGS sequence"/>
</dbReference>